<evidence type="ECO:0000259" key="1">
    <source>
        <dbReference type="Pfam" id="PF01368"/>
    </source>
</evidence>
<dbReference type="SUPFAM" id="SSF64182">
    <property type="entry name" value="DHH phosphoesterases"/>
    <property type="match status" value="1"/>
</dbReference>
<evidence type="ECO:0000313" key="3">
    <source>
        <dbReference type="EMBL" id="AEF40076.1"/>
    </source>
</evidence>
<accession>F6EJQ1</accession>
<evidence type="ECO:0000259" key="2">
    <source>
        <dbReference type="Pfam" id="PF02272"/>
    </source>
</evidence>
<dbReference type="Pfam" id="PF02272">
    <property type="entry name" value="DHHA1"/>
    <property type="match status" value="1"/>
</dbReference>
<dbReference type="Gene3D" id="3.90.1640.10">
    <property type="entry name" value="inorganic pyrophosphatase (n-terminal core)"/>
    <property type="match status" value="1"/>
</dbReference>
<dbReference type="KEGG" id="asd:AS9A_1627"/>
<dbReference type="Gene3D" id="3.10.310.30">
    <property type="match status" value="1"/>
</dbReference>
<feature type="domain" description="DHHA1" evidence="2">
    <location>
        <begin position="251"/>
        <end position="330"/>
    </location>
</feature>
<sequence>MAAVMASSGAHPEADNQQALEQIAGELRGASTATVLCHVFPDADTLGSGLAVAIALKRWGVPVQVSFGEPLGLPEVFSELPHADLIVSPDAVATEADVVIAVDSGSADRLGVLADRMSGARTSIVIDHHRSNTRFGSVNYVDPSADSTSMLIARLYDCLGETIDSDVAHCLYAGLVTDTGSFRWCGPEAHLLAARLIGTGIDAPAITRALLDTHPFGRLAMLSAVLGEAQLVPEAAEGRGLVYTVVRVQDMAGLPEDERETVVDIVRTTGEAEVAAVLKQLGPGRWSVSLRSKQSVDVAKVAKALGGGGHARSAGFTADDDTVEHIVASIVRELG</sequence>
<feature type="domain" description="DDH" evidence="1">
    <location>
        <begin position="34"/>
        <end position="174"/>
    </location>
</feature>
<dbReference type="EMBL" id="CP002786">
    <property type="protein sequence ID" value="AEF40076.1"/>
    <property type="molecule type" value="Genomic_DNA"/>
</dbReference>
<dbReference type="GO" id="GO:0003676">
    <property type="term" value="F:nucleic acid binding"/>
    <property type="evidence" value="ECO:0007669"/>
    <property type="project" value="InterPro"/>
</dbReference>
<protein>
    <submittedName>
        <fullName evidence="3">Phosphoesterase</fullName>
    </submittedName>
</protein>
<dbReference type="InterPro" id="IPR003156">
    <property type="entry name" value="DHHA1_dom"/>
</dbReference>
<dbReference type="Proteomes" id="UP000009235">
    <property type="component" value="Chromosome"/>
</dbReference>
<proteinExistence type="predicted"/>
<dbReference type="PANTHER" id="PTHR47618:SF1">
    <property type="entry name" value="BIFUNCTIONAL OLIGORIBONUCLEASE AND PAP PHOSPHATASE NRNA"/>
    <property type="match status" value="1"/>
</dbReference>
<gene>
    <name evidence="3" type="ordered locus">AS9A_1627</name>
</gene>
<reference evidence="3 4" key="1">
    <citation type="journal article" date="2011" name="J. Bacteriol.">
        <title>Complete genome sequence of Amycolicicoccus subflavus DQS3-9A1T, an actinomycete isolated from crude oil-polluted soil.</title>
        <authorList>
            <person name="Cai M."/>
            <person name="Chen W.M."/>
            <person name="Nie Y."/>
            <person name="Chi C.Q."/>
            <person name="Wang Y.N."/>
            <person name="Tang Y.Q."/>
            <person name="Li G.Y."/>
            <person name="Wu X.L."/>
        </authorList>
    </citation>
    <scope>NUCLEOTIDE SEQUENCE [LARGE SCALE GENOMIC DNA]</scope>
    <source>
        <strain evidence="4">DSM 45089 / DQS3-9A1</strain>
    </source>
</reference>
<evidence type="ECO:0000313" key="4">
    <source>
        <dbReference type="Proteomes" id="UP000009235"/>
    </source>
</evidence>
<name>F6EJQ1_HOYSD</name>
<keyword evidence="4" id="KW-1185">Reference proteome</keyword>
<dbReference type="InterPro" id="IPR038763">
    <property type="entry name" value="DHH_sf"/>
</dbReference>
<dbReference type="PANTHER" id="PTHR47618">
    <property type="entry name" value="BIFUNCTIONAL OLIGORIBONUCLEASE AND PAP PHOSPHATASE NRNA"/>
    <property type="match status" value="1"/>
</dbReference>
<dbReference type="InterPro" id="IPR001667">
    <property type="entry name" value="DDH_dom"/>
</dbReference>
<dbReference type="InterPro" id="IPR051319">
    <property type="entry name" value="Oligoribo/pAp-PDE_c-di-AMP_PDE"/>
</dbReference>
<dbReference type="Pfam" id="PF01368">
    <property type="entry name" value="DHH"/>
    <property type="match status" value="1"/>
</dbReference>
<dbReference type="HOGENOM" id="CLU_039720_0_1_11"/>
<organism evidence="3 4">
    <name type="scientific">Hoyosella subflava (strain DSM 45089 / JCM 17490 / NBRC 109087 / DQS3-9A1)</name>
    <name type="common">Amycolicicoccus subflavus</name>
    <dbReference type="NCBI Taxonomy" id="443218"/>
    <lineage>
        <taxon>Bacteria</taxon>
        <taxon>Bacillati</taxon>
        <taxon>Actinomycetota</taxon>
        <taxon>Actinomycetes</taxon>
        <taxon>Mycobacteriales</taxon>
        <taxon>Hoyosellaceae</taxon>
        <taxon>Hoyosella</taxon>
    </lineage>
</organism>
<dbReference type="STRING" id="443218.AS9A_1627"/>
<dbReference type="AlphaFoldDB" id="F6EJQ1"/>
<dbReference type="eggNOG" id="COG0618">
    <property type="taxonomic scope" value="Bacteria"/>
</dbReference>